<evidence type="ECO:0000256" key="10">
    <source>
        <dbReference type="SAM" id="MobiDB-lite"/>
    </source>
</evidence>
<organism evidence="11 12">
    <name type="scientific">Glossina austeni</name>
    <name type="common">Savannah tsetse fly</name>
    <dbReference type="NCBI Taxonomy" id="7395"/>
    <lineage>
        <taxon>Eukaryota</taxon>
        <taxon>Metazoa</taxon>
        <taxon>Ecdysozoa</taxon>
        <taxon>Arthropoda</taxon>
        <taxon>Hexapoda</taxon>
        <taxon>Insecta</taxon>
        <taxon>Pterygota</taxon>
        <taxon>Neoptera</taxon>
        <taxon>Endopterygota</taxon>
        <taxon>Diptera</taxon>
        <taxon>Brachycera</taxon>
        <taxon>Muscomorpha</taxon>
        <taxon>Hippoboscoidea</taxon>
        <taxon>Glossinidae</taxon>
        <taxon>Glossina</taxon>
    </lineage>
</organism>
<evidence type="ECO:0000313" key="11">
    <source>
        <dbReference type="EnsemblMetazoa" id="GAUT046139-PA"/>
    </source>
</evidence>
<evidence type="ECO:0000256" key="7">
    <source>
        <dbReference type="ARBA" id="ARBA00023065"/>
    </source>
</evidence>
<dbReference type="SUPFAM" id="SSF161065">
    <property type="entry name" value="ATP synthase D chain-like"/>
    <property type="match status" value="1"/>
</dbReference>
<keyword evidence="8" id="KW-0496">Mitochondrion</keyword>
<sequence>MGMAKKLFITIPLSELMKRVPPEQMAQYEEFRNKCVAYQREVDKYPDQLPRIDWSFYRANVPKNFVQSLEQFEINYKELDFCFATRYDNLDFSKYYTDWEKVLADIKQRIDDFVIQSNNKIEVYQAEISRLSEMIPYEDMTMEQFVVAREDVADLIPRNNLPLFWPFTEDEQKPGPALAVSVPSDEEEPDEKQDPEKTRPEKEGTAKKEATKTDMMKEDMTKREASERGPVEKDEAETDSPKSLIKGKKKKKKKQAEEEEQLPKMETQPKALTEAETKQSTAGKSPKGKGKPTSKVPPGAPITKDPAK</sequence>
<keyword evidence="9" id="KW-0472">Membrane</keyword>
<dbReference type="VEuPathDB" id="VectorBase:GAUT046139"/>
<protein>
    <submittedName>
        <fullName evidence="11">Uncharacterized protein</fullName>
    </submittedName>
</protein>
<keyword evidence="6" id="KW-0999">Mitochondrion inner membrane</keyword>
<evidence type="ECO:0000256" key="1">
    <source>
        <dbReference type="ARBA" id="ARBA00004273"/>
    </source>
</evidence>
<evidence type="ECO:0000256" key="6">
    <source>
        <dbReference type="ARBA" id="ARBA00022792"/>
    </source>
</evidence>
<dbReference type="GO" id="GO:0045259">
    <property type="term" value="C:proton-transporting ATP synthase complex"/>
    <property type="evidence" value="ECO:0007669"/>
    <property type="project" value="UniProtKB-KW"/>
</dbReference>
<dbReference type="GO" id="GO:0015986">
    <property type="term" value="P:proton motive force-driven ATP synthesis"/>
    <property type="evidence" value="ECO:0007669"/>
    <property type="project" value="InterPro"/>
</dbReference>
<keyword evidence="4" id="KW-0138">CF(0)</keyword>
<dbReference type="AlphaFoldDB" id="A0A1A9VSN1"/>
<dbReference type="EnsemblMetazoa" id="GAUT046139-RA">
    <property type="protein sequence ID" value="GAUT046139-PA"/>
    <property type="gene ID" value="GAUT046139"/>
</dbReference>
<keyword evidence="7" id="KW-0406">Ion transport</keyword>
<feature type="compositionally biased region" description="Basic and acidic residues" evidence="10">
    <location>
        <begin position="192"/>
        <end position="233"/>
    </location>
</feature>
<evidence type="ECO:0000256" key="4">
    <source>
        <dbReference type="ARBA" id="ARBA00022547"/>
    </source>
</evidence>
<keyword evidence="5" id="KW-0375">Hydrogen ion transport</keyword>
<dbReference type="Proteomes" id="UP000078200">
    <property type="component" value="Unassembled WGS sequence"/>
</dbReference>
<evidence type="ECO:0000256" key="8">
    <source>
        <dbReference type="ARBA" id="ARBA00023128"/>
    </source>
</evidence>
<evidence type="ECO:0000313" key="12">
    <source>
        <dbReference type="Proteomes" id="UP000078200"/>
    </source>
</evidence>
<dbReference type="GO" id="GO:0015078">
    <property type="term" value="F:proton transmembrane transporter activity"/>
    <property type="evidence" value="ECO:0007669"/>
    <property type="project" value="InterPro"/>
</dbReference>
<dbReference type="InterPro" id="IPR008689">
    <property type="entry name" value="ATP_synth_F0_dsu_mt"/>
</dbReference>
<evidence type="ECO:0000256" key="5">
    <source>
        <dbReference type="ARBA" id="ARBA00022781"/>
    </source>
</evidence>
<dbReference type="Gene3D" id="6.10.280.70">
    <property type="match status" value="1"/>
</dbReference>
<accession>A0A1A9VSN1</accession>
<dbReference type="Pfam" id="PF05873">
    <property type="entry name" value="Mt_ATP-synt_D"/>
    <property type="match status" value="1"/>
</dbReference>
<feature type="compositionally biased region" description="Basic residues" evidence="10">
    <location>
        <begin position="245"/>
        <end position="254"/>
    </location>
</feature>
<dbReference type="PANTHER" id="PTHR12700">
    <property type="entry name" value="ATP SYNTHASE SUBUNIT D, MITOCHONDRIAL"/>
    <property type="match status" value="1"/>
</dbReference>
<keyword evidence="12" id="KW-1185">Reference proteome</keyword>
<keyword evidence="3" id="KW-0813">Transport</keyword>
<name>A0A1A9VSN1_GLOAU</name>
<evidence type="ECO:0000256" key="2">
    <source>
        <dbReference type="ARBA" id="ARBA00006842"/>
    </source>
</evidence>
<reference evidence="11" key="1">
    <citation type="submission" date="2020-05" db="UniProtKB">
        <authorList>
            <consortium name="EnsemblMetazoa"/>
        </authorList>
    </citation>
    <scope>IDENTIFICATION</scope>
    <source>
        <strain evidence="11">TTRI</strain>
    </source>
</reference>
<dbReference type="InterPro" id="IPR036228">
    <property type="entry name" value="ATP_synth_F0_dsu_sf_mt"/>
</dbReference>
<evidence type="ECO:0000256" key="9">
    <source>
        <dbReference type="ARBA" id="ARBA00023136"/>
    </source>
</evidence>
<comment type="subcellular location">
    <subcellularLocation>
        <location evidence="1">Mitochondrion inner membrane</location>
    </subcellularLocation>
</comment>
<proteinExistence type="inferred from homology"/>
<evidence type="ECO:0000256" key="3">
    <source>
        <dbReference type="ARBA" id="ARBA00022448"/>
    </source>
</evidence>
<dbReference type="GO" id="GO:0005743">
    <property type="term" value="C:mitochondrial inner membrane"/>
    <property type="evidence" value="ECO:0007669"/>
    <property type="project" value="UniProtKB-SubCell"/>
</dbReference>
<comment type="similarity">
    <text evidence="2">Belongs to the ATPase d subunit family.</text>
</comment>
<feature type="region of interest" description="Disordered" evidence="10">
    <location>
        <begin position="166"/>
        <end position="308"/>
    </location>
</feature>
<dbReference type="STRING" id="7395.A0A1A9VSN1"/>